<gene>
    <name evidence="1" type="ORF">U9M48_014557</name>
</gene>
<name>A0AAQ3T2A5_PASNO</name>
<evidence type="ECO:0000313" key="1">
    <source>
        <dbReference type="EMBL" id="WVZ65146.1"/>
    </source>
</evidence>
<accession>A0AAQ3T2A5</accession>
<dbReference type="Proteomes" id="UP001341281">
    <property type="component" value="Chromosome 03"/>
</dbReference>
<proteinExistence type="predicted"/>
<sequence>MQDSGRHCSFMQALVVGGVSNIMQSGVSGKVDLVPVYHVILRVLRKSKQMLCNWYRSDAEKEHNMEGIVYGDL</sequence>
<evidence type="ECO:0000313" key="2">
    <source>
        <dbReference type="Proteomes" id="UP001341281"/>
    </source>
</evidence>
<dbReference type="AlphaFoldDB" id="A0AAQ3T2A5"/>
<protein>
    <submittedName>
        <fullName evidence="1">Uncharacterized protein</fullName>
    </submittedName>
</protein>
<dbReference type="EMBL" id="CP144747">
    <property type="protein sequence ID" value="WVZ65146.1"/>
    <property type="molecule type" value="Genomic_DNA"/>
</dbReference>
<organism evidence="1 2">
    <name type="scientific">Paspalum notatum var. saurae</name>
    <dbReference type="NCBI Taxonomy" id="547442"/>
    <lineage>
        <taxon>Eukaryota</taxon>
        <taxon>Viridiplantae</taxon>
        <taxon>Streptophyta</taxon>
        <taxon>Embryophyta</taxon>
        <taxon>Tracheophyta</taxon>
        <taxon>Spermatophyta</taxon>
        <taxon>Magnoliopsida</taxon>
        <taxon>Liliopsida</taxon>
        <taxon>Poales</taxon>
        <taxon>Poaceae</taxon>
        <taxon>PACMAD clade</taxon>
        <taxon>Panicoideae</taxon>
        <taxon>Andropogonodae</taxon>
        <taxon>Paspaleae</taxon>
        <taxon>Paspalinae</taxon>
        <taxon>Paspalum</taxon>
    </lineage>
</organism>
<reference evidence="1 2" key="1">
    <citation type="submission" date="2024-02" db="EMBL/GenBank/DDBJ databases">
        <title>High-quality chromosome-scale genome assembly of Pensacola bahiagrass (Paspalum notatum Flugge var. saurae).</title>
        <authorList>
            <person name="Vega J.M."/>
            <person name="Podio M."/>
            <person name="Orjuela J."/>
            <person name="Siena L.A."/>
            <person name="Pessino S.C."/>
            <person name="Combes M.C."/>
            <person name="Mariac C."/>
            <person name="Albertini E."/>
            <person name="Pupilli F."/>
            <person name="Ortiz J.P.A."/>
            <person name="Leblanc O."/>
        </authorList>
    </citation>
    <scope>NUCLEOTIDE SEQUENCE [LARGE SCALE GENOMIC DNA]</scope>
    <source>
        <strain evidence="1">R1</strain>
        <tissue evidence="1">Leaf</tissue>
    </source>
</reference>
<keyword evidence="2" id="KW-1185">Reference proteome</keyword>